<sequence>MPRPMLTRCLPLLPLLPALLLLAAPEAAAREVQLRVAKLSTAAATLQQVRVQLRWQDQAEQGELQVWAGKVDAPGLGYHYRDLHWRCPLRRSPTAGWQCAGALRSGSLPPLQLALQLETASTRVVLAQGRARLKVEQVAAAPDLTTLELQKVPLAWAQALLTQAWPAAQLKAGTVAGRLQVHAPTTAPLRVQGGLQLTSAGFATVDAGIVGEQLSGTLQMDLRSTSAHSSVQLDGQWHAGEFLAGNTYVALPASAVQFHVQAKQRAGQGWQLPRIEWHDGAVLTAFASARLQTDGSLQGLSVQMHSDDMTPLKPRYLSGWMGMAGLRDVELHGRMDVQAQVDASGLAAVTARLHGVDVRDPNGRFVFDGLRGDVGYSAGAPVASALQWTGGQLYGLAFGAATLPFASSTGELRTRAAVKVPLMGGTLGLRDVVIRPPQGEAGMDIRFGLQLADIDFGRISQALGLPAFQGTLGGSIPRAHYAQDRIDFDGGLNLELFDGRVAFSQLSLERPFGSAPSLSADVAMDDLDLLRLTEVLGFGSISGKLDGRVTGLRLVDWTPVAFDARFITDDAPGVRKRISQRAVQDIGSVGGSSFIQTLQGKAIALFKDFGYRRIGIGCHLENQICAMNGLHSAGNTFTIVEGAGVPRLDVVGYNRAVDWSTLVERLLAASKGDVAPVID</sequence>
<comment type="caution">
    <text evidence="2">The sequence shown here is derived from an EMBL/GenBank/DDBJ whole genome shotgun (WGS) entry which is preliminary data.</text>
</comment>
<feature type="chain" id="PRO_5046426568" description="Dicarboxylate transport" evidence="1">
    <location>
        <begin position="30"/>
        <end position="679"/>
    </location>
</feature>
<dbReference type="Proteomes" id="UP001430290">
    <property type="component" value="Unassembled WGS sequence"/>
</dbReference>
<evidence type="ECO:0000313" key="2">
    <source>
        <dbReference type="EMBL" id="MBZ4185609.1"/>
    </source>
</evidence>
<keyword evidence="3" id="KW-1185">Reference proteome</keyword>
<organism evidence="2 3">
    <name type="scientific">Thermomonas beijingensis</name>
    <dbReference type="NCBI Taxonomy" id="2872701"/>
    <lineage>
        <taxon>Bacteria</taxon>
        <taxon>Pseudomonadati</taxon>
        <taxon>Pseudomonadota</taxon>
        <taxon>Gammaproteobacteria</taxon>
        <taxon>Lysobacterales</taxon>
        <taxon>Lysobacteraceae</taxon>
        <taxon>Thermomonas</taxon>
    </lineage>
</organism>
<accession>A0ABS7TCN2</accession>
<protein>
    <recommendedName>
        <fullName evidence="4">Dicarboxylate transport</fullName>
    </recommendedName>
</protein>
<evidence type="ECO:0000256" key="1">
    <source>
        <dbReference type="SAM" id="SignalP"/>
    </source>
</evidence>
<name>A0ABS7TCN2_9GAMM</name>
<dbReference type="RefSeq" id="WP_223627256.1">
    <property type="nucleotide sequence ID" value="NZ_JAIQDJ010000001.1"/>
</dbReference>
<reference evidence="2" key="1">
    <citation type="submission" date="2021-09" db="EMBL/GenBank/DDBJ databases">
        <authorList>
            <person name="Wu T."/>
            <person name="Guo S.Z."/>
        </authorList>
    </citation>
    <scope>NUCLEOTIDE SEQUENCE</scope>
    <source>
        <strain evidence="2">RSS-23</strain>
    </source>
</reference>
<proteinExistence type="predicted"/>
<keyword evidence="1" id="KW-0732">Signal</keyword>
<gene>
    <name evidence="2" type="ORF">K7B09_04620</name>
</gene>
<dbReference type="EMBL" id="JAIQDJ010000001">
    <property type="protein sequence ID" value="MBZ4185609.1"/>
    <property type="molecule type" value="Genomic_DNA"/>
</dbReference>
<evidence type="ECO:0000313" key="3">
    <source>
        <dbReference type="Proteomes" id="UP001430290"/>
    </source>
</evidence>
<feature type="signal peptide" evidence="1">
    <location>
        <begin position="1"/>
        <end position="29"/>
    </location>
</feature>
<evidence type="ECO:0008006" key="4">
    <source>
        <dbReference type="Google" id="ProtNLM"/>
    </source>
</evidence>